<keyword evidence="3 6" id="KW-0812">Transmembrane</keyword>
<proteinExistence type="evidence at transcript level"/>
<keyword evidence="5 6" id="KW-0472">Membrane</keyword>
<reference evidence="8" key="1">
    <citation type="journal article" date="2014" name="BMC Genomics">
        <title>The Babesia bovis gene and promoter model: an update from full-length EST analysis.</title>
        <authorList>
            <person name="Yamagishi J."/>
            <person name="Wakaguri H."/>
            <person name="Yokoyama N."/>
            <person name="Yamashita R."/>
            <person name="Suzuki Y."/>
            <person name="Xuan X."/>
            <person name="Igarashi I."/>
        </authorList>
    </citation>
    <scope>NUCLEOTIDE SEQUENCE</scope>
    <source>
        <strain evidence="8">Texas</strain>
    </source>
</reference>
<evidence type="ECO:0000256" key="3">
    <source>
        <dbReference type="ARBA" id="ARBA00022692"/>
    </source>
</evidence>
<dbReference type="AlphaFoldDB" id="S6C7S7"/>
<dbReference type="Pfam" id="PF16166">
    <property type="entry name" value="TIC20"/>
    <property type="match status" value="1"/>
</dbReference>
<dbReference type="VEuPathDB" id="PiroplasmaDB:BBOV_III004440"/>
<comment type="similarity">
    <text evidence="2">Belongs to the Tic20 family.</text>
</comment>
<dbReference type="GO" id="GO:0031969">
    <property type="term" value="C:chloroplast membrane"/>
    <property type="evidence" value="ECO:0007669"/>
    <property type="project" value="UniProtKB-SubCell"/>
</dbReference>
<dbReference type="InterPro" id="IPR005691">
    <property type="entry name" value="Tic20"/>
</dbReference>
<gene>
    <name evidence="8" type="primary">BBOV_III004440</name>
</gene>
<keyword evidence="7" id="KW-0732">Signal</keyword>
<sequence>MQIVTFVSLVCASLIRYVVGGVDVTRAYGAFISAPYPGYSKCMAPKRVNCMHPARSAGIRTKKVERRLHVYSSHNDIGSLLDYSSNALYEAFSKGSNASFGECLGASAAYVFPLMDVVENFGDTVKPHVPEIAQMIIDQLRSISQFYGSVPFLSSTMSTLIYSGLVKKNQYDVSYFVRYHVLQSQILSSFQNTLAMFYFKLLPFDPSSQDFLPTVSLMSAIFASFGAVFYCIGSAVFGRYASLPIISEAVQLHIGEIPSNSKINKPEEEDTDDEQSG</sequence>
<feature type="transmembrane region" description="Helical" evidence="6">
    <location>
        <begin position="146"/>
        <end position="165"/>
    </location>
</feature>
<feature type="transmembrane region" description="Helical" evidence="6">
    <location>
        <begin position="211"/>
        <end position="232"/>
    </location>
</feature>
<feature type="chain" id="PRO_5004546778" evidence="7">
    <location>
        <begin position="21"/>
        <end position="277"/>
    </location>
</feature>
<keyword evidence="4 6" id="KW-1133">Transmembrane helix</keyword>
<evidence type="ECO:0000256" key="7">
    <source>
        <dbReference type="SAM" id="SignalP"/>
    </source>
</evidence>
<evidence type="ECO:0000256" key="5">
    <source>
        <dbReference type="ARBA" id="ARBA00023136"/>
    </source>
</evidence>
<dbReference type="PANTHER" id="PTHR33510:SF5">
    <property type="entry name" value="PROTEIN TIC 20-II, CHLOROPLASTIC"/>
    <property type="match status" value="1"/>
</dbReference>
<name>S6C7S7_BABBO</name>
<evidence type="ECO:0000256" key="4">
    <source>
        <dbReference type="ARBA" id="ARBA00022989"/>
    </source>
</evidence>
<evidence type="ECO:0000256" key="6">
    <source>
        <dbReference type="SAM" id="Phobius"/>
    </source>
</evidence>
<feature type="signal peptide" evidence="7">
    <location>
        <begin position="1"/>
        <end position="20"/>
    </location>
</feature>
<comment type="subcellular location">
    <subcellularLocation>
        <location evidence="1">Plastid</location>
        <location evidence="1">Chloroplast membrane</location>
        <topology evidence="1">Multi-pass membrane protein</topology>
    </subcellularLocation>
</comment>
<dbReference type="PANTHER" id="PTHR33510">
    <property type="entry name" value="PROTEIN TIC 20-II, CHLOROPLASTIC"/>
    <property type="match status" value="1"/>
</dbReference>
<dbReference type="EMBL" id="AK440631">
    <property type="protein sequence ID" value="BAN64425.1"/>
    <property type="molecule type" value="mRNA"/>
</dbReference>
<protein>
    <submittedName>
        <fullName evidence="8">Uncharacterized protein</fullName>
    </submittedName>
</protein>
<feature type="transmembrane region" description="Helical" evidence="6">
    <location>
        <begin position="177"/>
        <end position="199"/>
    </location>
</feature>
<organism evidence="8">
    <name type="scientific">Babesia bovis</name>
    <dbReference type="NCBI Taxonomy" id="5865"/>
    <lineage>
        <taxon>Eukaryota</taxon>
        <taxon>Sar</taxon>
        <taxon>Alveolata</taxon>
        <taxon>Apicomplexa</taxon>
        <taxon>Aconoidasida</taxon>
        <taxon>Piroplasmida</taxon>
        <taxon>Babesiidae</taxon>
        <taxon>Babesia</taxon>
    </lineage>
</organism>
<accession>S6C7S7</accession>
<evidence type="ECO:0000313" key="8">
    <source>
        <dbReference type="EMBL" id="BAN64425.1"/>
    </source>
</evidence>
<evidence type="ECO:0000256" key="2">
    <source>
        <dbReference type="ARBA" id="ARBA00009596"/>
    </source>
</evidence>
<evidence type="ECO:0000256" key="1">
    <source>
        <dbReference type="ARBA" id="ARBA00004508"/>
    </source>
</evidence>